<reference evidence="5" key="1">
    <citation type="journal article" date="2019" name="Int. J. Syst. Evol. Microbiol.">
        <title>The Global Catalogue of Microorganisms (GCM) 10K type strain sequencing project: providing services to taxonomists for standard genome sequencing and annotation.</title>
        <authorList>
            <consortium name="The Broad Institute Genomics Platform"/>
            <consortium name="The Broad Institute Genome Sequencing Center for Infectious Disease"/>
            <person name="Wu L."/>
            <person name="Ma J."/>
        </authorList>
    </citation>
    <scope>NUCLEOTIDE SEQUENCE [LARGE SCALE GENOMIC DNA]</scope>
    <source>
        <strain evidence="5">DT72</strain>
    </source>
</reference>
<evidence type="ECO:0000259" key="1">
    <source>
        <dbReference type="Pfam" id="PF22551"/>
    </source>
</evidence>
<accession>A0ABW4P1W6</accession>
<feature type="domain" description="TY-Chap central" evidence="1">
    <location>
        <begin position="189"/>
        <end position="315"/>
    </location>
</feature>
<evidence type="ECO:0000313" key="4">
    <source>
        <dbReference type="EMBL" id="MFD1811759.1"/>
    </source>
</evidence>
<keyword evidence="5" id="KW-1185">Reference proteome</keyword>
<dbReference type="Proteomes" id="UP001597286">
    <property type="component" value="Unassembled WGS sequence"/>
</dbReference>
<evidence type="ECO:0000259" key="3">
    <source>
        <dbReference type="Pfam" id="PF22554"/>
    </source>
</evidence>
<dbReference type="EMBL" id="JBHUFB010000008">
    <property type="protein sequence ID" value="MFD1811759.1"/>
    <property type="molecule type" value="Genomic_DNA"/>
</dbReference>
<evidence type="ECO:0000259" key="2">
    <source>
        <dbReference type="Pfam" id="PF22552"/>
    </source>
</evidence>
<dbReference type="InterPro" id="IPR054342">
    <property type="entry name" value="TY-Chap_C"/>
</dbReference>
<dbReference type="Pfam" id="PF22552">
    <property type="entry name" value="TY-Chap3"/>
    <property type="match status" value="1"/>
</dbReference>
<sequence>MPLSDPDRPGLVGASPYRWPHTRNGGIMVQSGTFDAAVEGSWREFRGTLANLLAAMSGPDYLIIGAASANFTALSVTVEFQVSDGYLVCVARSLGLSSDAALLDLLSAQGWGPSDRANGVRIDVPMRFADRAAFLAVSFLREVGSIHHPCFIQARDSAGPVEFVRHSDSIATDADSVPPPVEYPADHRELQDAISAALEWKHGTPAVMDEAGDFVITIGGQLGFVLPHPERPQLRILVPLLTAVTGRTRAAELLTELNSDYAFVRLILIGDQVNAAIDLPTAPFSAMQLSDQLNCMAAFLETVDDEFVERFGAQRAGLDEPDSDDQDAELPAGLLTLLHLDPDGAHALDGEEVATVCDFDRDTILEYLHISEEQVVAWQTRADEAHDAGDFDEADACAHESTGWERTVTSLRAALRVVTLGAQRRPNQLDLFGNQIEQPDHRG</sequence>
<evidence type="ECO:0000313" key="5">
    <source>
        <dbReference type="Proteomes" id="UP001597286"/>
    </source>
</evidence>
<dbReference type="RefSeq" id="WP_378484302.1">
    <property type="nucleotide sequence ID" value="NZ_JBHUFB010000008.1"/>
</dbReference>
<dbReference type="InterPro" id="IPR054343">
    <property type="entry name" value="TY-Chap_M"/>
</dbReference>
<dbReference type="SUPFAM" id="SSF69635">
    <property type="entry name" value="Type III secretory system chaperone-like"/>
    <property type="match status" value="1"/>
</dbReference>
<gene>
    <name evidence="4" type="ORF">ACFSJG_05990</name>
</gene>
<feature type="domain" description="TY-Chap N-terminal" evidence="2">
    <location>
        <begin position="41"/>
        <end position="151"/>
    </location>
</feature>
<protein>
    <recommendedName>
        <fullName evidence="6">YbjN domain-containing protein</fullName>
    </recommendedName>
</protein>
<dbReference type="InterPro" id="IPR054344">
    <property type="entry name" value="TY-Chap_N"/>
</dbReference>
<dbReference type="Gene3D" id="3.30.1460.10">
    <property type="match status" value="1"/>
</dbReference>
<organism evidence="4 5">
    <name type="scientific">Rhodococcus gannanensis</name>
    <dbReference type="NCBI Taxonomy" id="1960308"/>
    <lineage>
        <taxon>Bacteria</taxon>
        <taxon>Bacillati</taxon>
        <taxon>Actinomycetota</taxon>
        <taxon>Actinomycetes</taxon>
        <taxon>Mycobacteriales</taxon>
        <taxon>Nocardiaceae</taxon>
        <taxon>Rhodococcus</taxon>
    </lineage>
</organism>
<feature type="domain" description="TY-Chap C-terminal" evidence="3">
    <location>
        <begin position="329"/>
        <end position="418"/>
    </location>
</feature>
<evidence type="ECO:0008006" key="6">
    <source>
        <dbReference type="Google" id="ProtNLM"/>
    </source>
</evidence>
<name>A0ABW4P1W6_9NOCA</name>
<dbReference type="Pfam" id="PF22554">
    <property type="entry name" value="Chap-C"/>
    <property type="match status" value="1"/>
</dbReference>
<proteinExistence type="predicted"/>
<comment type="caution">
    <text evidence="4">The sequence shown here is derived from an EMBL/GenBank/DDBJ whole genome shotgun (WGS) entry which is preliminary data.</text>
</comment>
<dbReference type="Pfam" id="PF22551">
    <property type="entry name" value="TY-Chap1"/>
    <property type="match status" value="1"/>
</dbReference>